<sequence>MGDKSTGNAGKPLKTSDEGAALSGVAALPQDFETALAELEALVAQMEDGQLPLEQSLAAYEKGVELARICQQRLDSAEQQVKVLQGNLLKPLADTSGMTED</sequence>
<dbReference type="GO" id="GO:0009318">
    <property type="term" value="C:exodeoxyribonuclease VII complex"/>
    <property type="evidence" value="ECO:0007669"/>
    <property type="project" value="UniProtKB-UniRule"/>
</dbReference>
<dbReference type="Proteomes" id="UP000295525">
    <property type="component" value="Unassembled WGS sequence"/>
</dbReference>
<dbReference type="InterPro" id="IPR003761">
    <property type="entry name" value="Exonuc_VII_S"/>
</dbReference>
<accession>A0A4R3LW87</accession>
<keyword evidence="3 6" id="KW-0540">Nuclease</keyword>
<evidence type="ECO:0000256" key="6">
    <source>
        <dbReference type="HAMAP-Rule" id="MF_00337"/>
    </source>
</evidence>
<keyword evidence="4 6" id="KW-0378">Hydrolase</keyword>
<proteinExistence type="inferred from homology"/>
<protein>
    <recommendedName>
        <fullName evidence="6">Exodeoxyribonuclease 7 small subunit</fullName>
        <ecNumber evidence="6">3.1.11.6</ecNumber>
    </recommendedName>
    <alternativeName>
        <fullName evidence="6">Exodeoxyribonuclease VII small subunit</fullName>
        <shortName evidence="6">Exonuclease VII small subunit</shortName>
    </alternativeName>
</protein>
<dbReference type="NCBIfam" id="TIGR01280">
    <property type="entry name" value="xseB"/>
    <property type="match status" value="1"/>
</dbReference>
<dbReference type="EC" id="3.1.11.6" evidence="6"/>
<evidence type="ECO:0000256" key="2">
    <source>
        <dbReference type="ARBA" id="ARBA00022490"/>
    </source>
</evidence>
<keyword evidence="8" id="KW-1185">Reference proteome</keyword>
<dbReference type="NCBIfam" id="NF002140">
    <property type="entry name" value="PRK00977.1-4"/>
    <property type="match status" value="1"/>
</dbReference>
<name>A0A4R3LW87_9BURK</name>
<evidence type="ECO:0000256" key="1">
    <source>
        <dbReference type="ARBA" id="ARBA00009998"/>
    </source>
</evidence>
<dbReference type="Gene3D" id="1.10.287.1040">
    <property type="entry name" value="Exonuclease VII, small subunit"/>
    <property type="match status" value="1"/>
</dbReference>
<reference evidence="7 8" key="1">
    <citation type="submission" date="2019-03" db="EMBL/GenBank/DDBJ databases">
        <title>Genomic Encyclopedia of Type Strains, Phase IV (KMG-IV): sequencing the most valuable type-strain genomes for metagenomic binning, comparative biology and taxonomic classification.</title>
        <authorList>
            <person name="Goeker M."/>
        </authorList>
    </citation>
    <scope>NUCLEOTIDE SEQUENCE [LARGE SCALE GENOMIC DNA]</scope>
    <source>
        <strain evidence="7 8">DSM 24591</strain>
    </source>
</reference>
<dbReference type="HAMAP" id="MF_00337">
    <property type="entry name" value="Exonuc_7_S"/>
    <property type="match status" value="1"/>
</dbReference>
<dbReference type="RefSeq" id="WP_132583630.1">
    <property type="nucleotide sequence ID" value="NZ_SMAJ01000011.1"/>
</dbReference>
<dbReference type="PANTHER" id="PTHR34137">
    <property type="entry name" value="EXODEOXYRIBONUCLEASE 7 SMALL SUBUNIT"/>
    <property type="match status" value="1"/>
</dbReference>
<dbReference type="EMBL" id="SMAJ01000011">
    <property type="protein sequence ID" value="TCT04852.1"/>
    <property type="molecule type" value="Genomic_DNA"/>
</dbReference>
<dbReference type="InterPro" id="IPR037004">
    <property type="entry name" value="Exonuc_VII_ssu_sf"/>
</dbReference>
<dbReference type="GO" id="GO:0008855">
    <property type="term" value="F:exodeoxyribonuclease VII activity"/>
    <property type="evidence" value="ECO:0007669"/>
    <property type="project" value="UniProtKB-UniRule"/>
</dbReference>
<evidence type="ECO:0000256" key="5">
    <source>
        <dbReference type="ARBA" id="ARBA00022839"/>
    </source>
</evidence>
<gene>
    <name evidence="6" type="primary">xseB</name>
    <name evidence="7" type="ORF">EDC26_11169</name>
</gene>
<evidence type="ECO:0000256" key="3">
    <source>
        <dbReference type="ARBA" id="ARBA00022722"/>
    </source>
</evidence>
<evidence type="ECO:0000313" key="8">
    <source>
        <dbReference type="Proteomes" id="UP000295525"/>
    </source>
</evidence>
<dbReference type="OrthoDB" id="287668at2"/>
<evidence type="ECO:0000313" key="7">
    <source>
        <dbReference type="EMBL" id="TCT04852.1"/>
    </source>
</evidence>
<comment type="subcellular location">
    <subcellularLocation>
        <location evidence="6">Cytoplasm</location>
    </subcellularLocation>
</comment>
<dbReference type="PANTHER" id="PTHR34137:SF1">
    <property type="entry name" value="EXODEOXYRIBONUCLEASE 7 SMALL SUBUNIT"/>
    <property type="match status" value="1"/>
</dbReference>
<comment type="function">
    <text evidence="6">Bidirectionally degrades single-stranded DNA into large acid-insoluble oligonucleotides, which are then degraded further into small acid-soluble oligonucleotides.</text>
</comment>
<dbReference type="NCBIfam" id="NF002141">
    <property type="entry name" value="PRK00977.1-5"/>
    <property type="match status" value="1"/>
</dbReference>
<organism evidence="7 8">
    <name type="scientific">Paralcaligenes ureilyticus</name>
    <dbReference type="NCBI Taxonomy" id="627131"/>
    <lineage>
        <taxon>Bacteria</taxon>
        <taxon>Pseudomonadati</taxon>
        <taxon>Pseudomonadota</taxon>
        <taxon>Betaproteobacteria</taxon>
        <taxon>Burkholderiales</taxon>
        <taxon>Alcaligenaceae</taxon>
        <taxon>Paralcaligenes</taxon>
    </lineage>
</organism>
<dbReference type="GO" id="GO:0005829">
    <property type="term" value="C:cytosol"/>
    <property type="evidence" value="ECO:0007669"/>
    <property type="project" value="TreeGrafter"/>
</dbReference>
<keyword evidence="5 6" id="KW-0269">Exonuclease</keyword>
<dbReference type="Pfam" id="PF02609">
    <property type="entry name" value="Exonuc_VII_S"/>
    <property type="match status" value="1"/>
</dbReference>
<comment type="caution">
    <text evidence="7">The sequence shown here is derived from an EMBL/GenBank/DDBJ whole genome shotgun (WGS) entry which is preliminary data.</text>
</comment>
<dbReference type="GO" id="GO:0006308">
    <property type="term" value="P:DNA catabolic process"/>
    <property type="evidence" value="ECO:0007669"/>
    <property type="project" value="UniProtKB-UniRule"/>
</dbReference>
<evidence type="ECO:0000256" key="4">
    <source>
        <dbReference type="ARBA" id="ARBA00022801"/>
    </source>
</evidence>
<dbReference type="AlphaFoldDB" id="A0A4R3LW87"/>
<comment type="catalytic activity">
    <reaction evidence="6">
        <text>Exonucleolytic cleavage in either 5'- to 3'- or 3'- to 5'-direction to yield nucleoside 5'-phosphates.</text>
        <dbReference type="EC" id="3.1.11.6"/>
    </reaction>
</comment>
<keyword evidence="2 6" id="KW-0963">Cytoplasm</keyword>
<comment type="similarity">
    <text evidence="1 6">Belongs to the XseB family.</text>
</comment>
<comment type="subunit">
    <text evidence="6">Heterooligomer composed of large and small subunits.</text>
</comment>
<dbReference type="SUPFAM" id="SSF116842">
    <property type="entry name" value="XseB-like"/>
    <property type="match status" value="1"/>
</dbReference>